<dbReference type="GO" id="GO:0032259">
    <property type="term" value="P:methylation"/>
    <property type="evidence" value="ECO:0007669"/>
    <property type="project" value="UniProtKB-KW"/>
</dbReference>
<feature type="domain" description="Methyltransferase" evidence="1">
    <location>
        <begin position="46"/>
        <end position="139"/>
    </location>
</feature>
<name>A0A6I3L4S3_9NOCA</name>
<dbReference type="CDD" id="cd02440">
    <property type="entry name" value="AdoMet_MTases"/>
    <property type="match status" value="1"/>
</dbReference>
<comment type="caution">
    <text evidence="2">The sequence shown here is derived from an EMBL/GenBank/DDBJ whole genome shotgun (WGS) entry which is preliminary data.</text>
</comment>
<dbReference type="AlphaFoldDB" id="A0A6I3L4S3"/>
<keyword evidence="3" id="KW-1185">Reference proteome</keyword>
<dbReference type="PANTHER" id="PTHR43591:SF57">
    <property type="entry name" value="METHYLTRANSFERASE DOMAIN-CONTAINING PROTEIN-RELATED"/>
    <property type="match status" value="1"/>
</dbReference>
<keyword evidence="2" id="KW-0808">Transferase</keyword>
<dbReference type="PANTHER" id="PTHR43591">
    <property type="entry name" value="METHYLTRANSFERASE"/>
    <property type="match status" value="1"/>
</dbReference>
<evidence type="ECO:0000313" key="2">
    <source>
        <dbReference type="EMBL" id="MTE16847.1"/>
    </source>
</evidence>
<dbReference type="RefSeq" id="WP_154791276.1">
    <property type="nucleotide sequence ID" value="NZ_WMBB01000017.1"/>
</dbReference>
<dbReference type="GO" id="GO:0008168">
    <property type="term" value="F:methyltransferase activity"/>
    <property type="evidence" value="ECO:0007669"/>
    <property type="project" value="UniProtKB-KW"/>
</dbReference>
<reference evidence="2 3" key="1">
    <citation type="submission" date="2019-11" db="EMBL/GenBank/DDBJ databases">
        <title>Nocardia sp. nov. CT2-14 isolated from soil.</title>
        <authorList>
            <person name="Kanchanasin P."/>
            <person name="Tanasupawat S."/>
            <person name="Yuki M."/>
            <person name="Kudo T."/>
        </authorList>
    </citation>
    <scope>NUCLEOTIDE SEQUENCE [LARGE SCALE GENOMIC DNA]</scope>
    <source>
        <strain evidence="2 3">CT2-14</strain>
    </source>
</reference>
<dbReference type="SUPFAM" id="SSF53335">
    <property type="entry name" value="S-adenosyl-L-methionine-dependent methyltransferases"/>
    <property type="match status" value="1"/>
</dbReference>
<sequence>MPENPLAAPGAWDQVAESYDDVVSEMMRPFALRALELSEPTRRSRVIDVATGPGVLALLAAPRVAEVVAVDFSEAMIRRLRGAIMQAGIGNVLTGVGDGQRLRYATNTFDAAFSMFGLMFFPDRARGFAELYRVLRPGGTAVVSSWAPITDSPLMTLLFEAFQAGIPGFSAPQPNPDSLENPNVFEKELLAAGFTEVTLRPHAESFSYDSAEQMWDKLTRGSAPLQATRRRTDKATWAAQQQVMIDYLREHYVPGTPLSTTAWLGTGRVPR</sequence>
<dbReference type="Gene3D" id="3.40.50.150">
    <property type="entry name" value="Vaccinia Virus protein VP39"/>
    <property type="match status" value="1"/>
</dbReference>
<dbReference type="Proteomes" id="UP000432464">
    <property type="component" value="Unassembled WGS sequence"/>
</dbReference>
<dbReference type="EMBL" id="WMBB01000017">
    <property type="protein sequence ID" value="MTE16847.1"/>
    <property type="molecule type" value="Genomic_DNA"/>
</dbReference>
<evidence type="ECO:0000259" key="1">
    <source>
        <dbReference type="Pfam" id="PF13649"/>
    </source>
</evidence>
<dbReference type="Pfam" id="PF13649">
    <property type="entry name" value="Methyltransf_25"/>
    <property type="match status" value="1"/>
</dbReference>
<keyword evidence="2" id="KW-0489">Methyltransferase</keyword>
<protein>
    <submittedName>
        <fullName evidence="2">Methyltransferase domain-containing protein</fullName>
    </submittedName>
</protein>
<gene>
    <name evidence="2" type="ORF">GLP40_29385</name>
</gene>
<accession>A0A6I3L4S3</accession>
<dbReference type="InterPro" id="IPR041698">
    <property type="entry name" value="Methyltransf_25"/>
</dbReference>
<evidence type="ECO:0000313" key="3">
    <source>
        <dbReference type="Proteomes" id="UP000432464"/>
    </source>
</evidence>
<organism evidence="2 3">
    <name type="scientific">Nocardia aurantiaca</name>
    <dbReference type="NCBI Taxonomy" id="2675850"/>
    <lineage>
        <taxon>Bacteria</taxon>
        <taxon>Bacillati</taxon>
        <taxon>Actinomycetota</taxon>
        <taxon>Actinomycetes</taxon>
        <taxon>Mycobacteriales</taxon>
        <taxon>Nocardiaceae</taxon>
        <taxon>Nocardia</taxon>
    </lineage>
</organism>
<proteinExistence type="predicted"/>
<dbReference type="InterPro" id="IPR029063">
    <property type="entry name" value="SAM-dependent_MTases_sf"/>
</dbReference>